<accession>A0A955IA72</accession>
<dbReference type="Pfam" id="PF01022">
    <property type="entry name" value="HTH_5"/>
    <property type="match status" value="1"/>
</dbReference>
<evidence type="ECO:0000313" key="2">
    <source>
        <dbReference type="EMBL" id="MCA9380517.1"/>
    </source>
</evidence>
<protein>
    <submittedName>
        <fullName evidence="2">ArsR family transcriptional regulator</fullName>
    </submittedName>
</protein>
<reference evidence="2" key="1">
    <citation type="submission" date="2020-04" db="EMBL/GenBank/DDBJ databases">
        <authorList>
            <person name="Zhang T."/>
        </authorList>
    </citation>
    <scope>NUCLEOTIDE SEQUENCE</scope>
    <source>
        <strain evidence="2">HKST-UBA15</strain>
    </source>
</reference>
<reference evidence="2" key="2">
    <citation type="journal article" date="2021" name="Microbiome">
        <title>Successional dynamics and alternative stable states in a saline activated sludge microbial community over 9 years.</title>
        <authorList>
            <person name="Wang Y."/>
            <person name="Ye J."/>
            <person name="Ju F."/>
            <person name="Liu L."/>
            <person name="Boyd J.A."/>
            <person name="Deng Y."/>
            <person name="Parks D.H."/>
            <person name="Jiang X."/>
            <person name="Yin X."/>
            <person name="Woodcroft B.J."/>
            <person name="Tyson G.W."/>
            <person name="Hugenholtz P."/>
            <person name="Polz M.F."/>
            <person name="Zhang T."/>
        </authorList>
    </citation>
    <scope>NUCLEOTIDE SEQUENCE</scope>
    <source>
        <strain evidence="2">HKST-UBA15</strain>
    </source>
</reference>
<feature type="non-terminal residue" evidence="2">
    <location>
        <position position="46"/>
    </location>
</feature>
<dbReference type="Proteomes" id="UP000745577">
    <property type="component" value="Unassembled WGS sequence"/>
</dbReference>
<dbReference type="InterPro" id="IPR036390">
    <property type="entry name" value="WH_DNA-bd_sf"/>
</dbReference>
<evidence type="ECO:0000259" key="1">
    <source>
        <dbReference type="PROSITE" id="PS50987"/>
    </source>
</evidence>
<name>A0A955IA72_9BACT</name>
<dbReference type="EMBL" id="JAGQLL010000077">
    <property type="protein sequence ID" value="MCA9380517.1"/>
    <property type="molecule type" value="Genomic_DNA"/>
</dbReference>
<dbReference type="SUPFAM" id="SSF46785">
    <property type="entry name" value="Winged helix' DNA-binding domain"/>
    <property type="match status" value="1"/>
</dbReference>
<organism evidence="2 3">
    <name type="scientific">Candidatus Dojkabacteria bacterium</name>
    <dbReference type="NCBI Taxonomy" id="2099670"/>
    <lineage>
        <taxon>Bacteria</taxon>
        <taxon>Candidatus Dojkabacteria</taxon>
    </lineage>
</organism>
<dbReference type="Gene3D" id="1.10.10.10">
    <property type="entry name" value="Winged helix-like DNA-binding domain superfamily/Winged helix DNA-binding domain"/>
    <property type="match status" value="1"/>
</dbReference>
<evidence type="ECO:0000313" key="3">
    <source>
        <dbReference type="Proteomes" id="UP000745577"/>
    </source>
</evidence>
<dbReference type="PROSITE" id="PS50987">
    <property type="entry name" value="HTH_ARSR_2"/>
    <property type="match status" value="1"/>
</dbReference>
<comment type="caution">
    <text evidence="2">The sequence shown here is derived from an EMBL/GenBank/DDBJ whole genome shotgun (WGS) entry which is preliminary data.</text>
</comment>
<dbReference type="GO" id="GO:0003700">
    <property type="term" value="F:DNA-binding transcription factor activity"/>
    <property type="evidence" value="ECO:0007669"/>
    <property type="project" value="InterPro"/>
</dbReference>
<dbReference type="InterPro" id="IPR001845">
    <property type="entry name" value="HTH_ArsR_DNA-bd_dom"/>
</dbReference>
<feature type="domain" description="HTH arsR-type" evidence="1">
    <location>
        <begin position="1"/>
        <end position="46"/>
    </location>
</feature>
<proteinExistence type="predicted"/>
<dbReference type="CDD" id="cd00090">
    <property type="entry name" value="HTH_ARSR"/>
    <property type="match status" value="1"/>
</dbReference>
<sequence length="46" mass="5307">MSKINSLLVPNRLKILKILQKDSTCVCEIVEKLKLKHNLVSHHLKT</sequence>
<dbReference type="PRINTS" id="PR00778">
    <property type="entry name" value="HTHARSR"/>
</dbReference>
<dbReference type="InterPro" id="IPR011991">
    <property type="entry name" value="ArsR-like_HTH"/>
</dbReference>
<dbReference type="InterPro" id="IPR036388">
    <property type="entry name" value="WH-like_DNA-bd_sf"/>
</dbReference>
<dbReference type="AlphaFoldDB" id="A0A955IA72"/>
<gene>
    <name evidence="2" type="ORF">KC675_05045</name>
</gene>